<accession>A0AAD9W9E0</accession>
<evidence type="ECO:0000256" key="1">
    <source>
        <dbReference type="SAM" id="MobiDB-lite"/>
    </source>
</evidence>
<feature type="region of interest" description="Disordered" evidence="1">
    <location>
        <begin position="218"/>
        <end position="264"/>
    </location>
</feature>
<sequence length="264" mass="28775">MEAGQAQQGLPGSLEDESPTTARHLKRPRTGAQDSAAEHDAGARHKLPSREGAHFDGALDDNIRSTFHSDHDLSQTAQEYEVDDIYSAPVDTNAGETKKAGDREAKNQTSGRSNIKTTYTWDNRIPVYFRPANRGRSNVGTAYTWYNLTVADFQAAKKQRLDRIARESAGPVSRSADGNMKLYRLVMGSESVETSSRTDSSDAEAFISRVTETIQVKEGGTDHTTGGSSIGTPIGHRLQGIGPDVSGSAWSGRLRRRAAIRRRS</sequence>
<gene>
    <name evidence="2" type="ORF">N8I77_002653</name>
</gene>
<dbReference type="EMBL" id="JAUJFL010000001">
    <property type="protein sequence ID" value="KAK2615932.1"/>
    <property type="molecule type" value="Genomic_DNA"/>
</dbReference>
<feature type="region of interest" description="Disordered" evidence="1">
    <location>
        <begin position="1"/>
        <end position="69"/>
    </location>
</feature>
<protein>
    <submittedName>
        <fullName evidence="2">Uncharacterized protein</fullName>
    </submittedName>
</protein>
<feature type="compositionally biased region" description="Low complexity" evidence="1">
    <location>
        <begin position="224"/>
        <end position="235"/>
    </location>
</feature>
<name>A0AAD9W9E0_PHOAM</name>
<proteinExistence type="predicted"/>
<reference evidence="2" key="1">
    <citation type="submission" date="2023-06" db="EMBL/GenBank/DDBJ databases">
        <authorList>
            <person name="Noh H."/>
        </authorList>
    </citation>
    <scope>NUCLEOTIDE SEQUENCE</scope>
    <source>
        <strain evidence="2">DUCC20226</strain>
    </source>
</reference>
<evidence type="ECO:0000313" key="2">
    <source>
        <dbReference type="EMBL" id="KAK2615932.1"/>
    </source>
</evidence>
<dbReference type="AlphaFoldDB" id="A0AAD9W9E0"/>
<comment type="caution">
    <text evidence="2">The sequence shown here is derived from an EMBL/GenBank/DDBJ whole genome shotgun (WGS) entry which is preliminary data.</text>
</comment>
<feature type="compositionally biased region" description="Basic and acidic residues" evidence="1">
    <location>
        <begin position="96"/>
        <end position="106"/>
    </location>
</feature>
<dbReference type="Proteomes" id="UP001265746">
    <property type="component" value="Unassembled WGS sequence"/>
</dbReference>
<feature type="compositionally biased region" description="Basic residues" evidence="1">
    <location>
        <begin position="253"/>
        <end position="264"/>
    </location>
</feature>
<feature type="compositionally biased region" description="Polar residues" evidence="1">
    <location>
        <begin position="1"/>
        <end position="10"/>
    </location>
</feature>
<organism evidence="2 3">
    <name type="scientific">Phomopsis amygdali</name>
    <name type="common">Fusicoccum amygdali</name>
    <dbReference type="NCBI Taxonomy" id="1214568"/>
    <lineage>
        <taxon>Eukaryota</taxon>
        <taxon>Fungi</taxon>
        <taxon>Dikarya</taxon>
        <taxon>Ascomycota</taxon>
        <taxon>Pezizomycotina</taxon>
        <taxon>Sordariomycetes</taxon>
        <taxon>Sordariomycetidae</taxon>
        <taxon>Diaporthales</taxon>
        <taxon>Diaporthaceae</taxon>
        <taxon>Diaporthe</taxon>
    </lineage>
</organism>
<evidence type="ECO:0000313" key="3">
    <source>
        <dbReference type="Proteomes" id="UP001265746"/>
    </source>
</evidence>
<keyword evidence="3" id="KW-1185">Reference proteome</keyword>
<feature type="region of interest" description="Disordered" evidence="1">
    <location>
        <begin position="90"/>
        <end position="115"/>
    </location>
</feature>
<feature type="compositionally biased region" description="Basic and acidic residues" evidence="1">
    <location>
        <begin position="36"/>
        <end position="54"/>
    </location>
</feature>